<dbReference type="EMBL" id="SNXK01000004">
    <property type="protein sequence ID" value="TDP38032.1"/>
    <property type="molecule type" value="Genomic_DNA"/>
</dbReference>
<keyword evidence="1" id="KW-0812">Transmembrane</keyword>
<dbReference type="AlphaFoldDB" id="A0A4V3CPI3"/>
<sequence>MDCVWTAIPTVSRSNRAGRTGARAVAWATTGYTGAAKGLSVRTLLTLLIVAAIALVAGDRVALVLAQNAIGRQIAAEYQLTRQPDVDIRGFPFLTQALDGRYPVIDIAVGDWTGDDITVRDLDVTLQDVSAPLGDVLGNRTSNLAAATATATAVVPYDVVRGFAPDDVDSIEFGADGLSVAGRFPVAGIMVPATVIVTVAPTADGIEVTPVSVRHAAGGPTISLGLIQRSLTFVVPLQSLPLGARITAITPAADGLHVTAAAANVRLADG</sequence>
<evidence type="ECO:0000313" key="2">
    <source>
        <dbReference type="EMBL" id="TDP38032.1"/>
    </source>
</evidence>
<protein>
    <submittedName>
        <fullName evidence="2">DUF2993 family protein</fullName>
    </submittedName>
</protein>
<accession>A0A4V3CPI3</accession>
<comment type="caution">
    <text evidence="2">The sequence shown here is derived from an EMBL/GenBank/DDBJ whole genome shotgun (WGS) entry which is preliminary data.</text>
</comment>
<keyword evidence="1" id="KW-0472">Membrane</keyword>
<name>A0A4V3CPI3_NOCIG</name>
<evidence type="ECO:0000256" key="1">
    <source>
        <dbReference type="SAM" id="Phobius"/>
    </source>
</evidence>
<evidence type="ECO:0000313" key="3">
    <source>
        <dbReference type="Proteomes" id="UP000295087"/>
    </source>
</evidence>
<reference evidence="2 3" key="1">
    <citation type="submission" date="2019-03" db="EMBL/GenBank/DDBJ databases">
        <title>Genomic Encyclopedia of Type Strains, Phase IV (KMG-IV): sequencing the most valuable type-strain genomes for metagenomic binning, comparative biology and taxonomic classification.</title>
        <authorList>
            <person name="Goeker M."/>
        </authorList>
    </citation>
    <scope>NUCLEOTIDE SEQUENCE [LARGE SCALE GENOMIC DNA]</scope>
    <source>
        <strain evidence="2 3">DSM 44496</strain>
    </source>
</reference>
<feature type="transmembrane region" description="Helical" evidence="1">
    <location>
        <begin position="44"/>
        <end position="66"/>
    </location>
</feature>
<gene>
    <name evidence="2" type="ORF">DFR75_104384</name>
</gene>
<keyword evidence="1" id="KW-1133">Transmembrane helix</keyword>
<proteinExistence type="predicted"/>
<dbReference type="InterPro" id="IPR021373">
    <property type="entry name" value="DUF2993"/>
</dbReference>
<keyword evidence="3" id="KW-1185">Reference proteome</keyword>
<dbReference type="Pfam" id="PF11209">
    <property type="entry name" value="LmeA"/>
    <property type="match status" value="1"/>
</dbReference>
<organism evidence="2 3">
    <name type="scientific">Nocardia ignorata</name>
    <dbReference type="NCBI Taxonomy" id="145285"/>
    <lineage>
        <taxon>Bacteria</taxon>
        <taxon>Bacillati</taxon>
        <taxon>Actinomycetota</taxon>
        <taxon>Actinomycetes</taxon>
        <taxon>Mycobacteriales</taxon>
        <taxon>Nocardiaceae</taxon>
        <taxon>Nocardia</taxon>
    </lineage>
</organism>
<dbReference type="Proteomes" id="UP000295087">
    <property type="component" value="Unassembled WGS sequence"/>
</dbReference>